<keyword evidence="2" id="KW-1185">Reference proteome</keyword>
<organism evidence="1 2">
    <name type="scientific">Batrachochytrium salamandrivorans</name>
    <dbReference type="NCBI Taxonomy" id="1357716"/>
    <lineage>
        <taxon>Eukaryota</taxon>
        <taxon>Fungi</taxon>
        <taxon>Fungi incertae sedis</taxon>
        <taxon>Chytridiomycota</taxon>
        <taxon>Chytridiomycota incertae sedis</taxon>
        <taxon>Chytridiomycetes</taxon>
        <taxon>Rhizophydiales</taxon>
        <taxon>Rhizophydiales incertae sedis</taxon>
        <taxon>Batrachochytrium</taxon>
    </lineage>
</organism>
<comment type="caution">
    <text evidence="1">The sequence shown here is derived from an EMBL/GenBank/DDBJ whole genome shotgun (WGS) entry which is preliminary data.</text>
</comment>
<dbReference type="Proteomes" id="UP001648503">
    <property type="component" value="Unassembled WGS sequence"/>
</dbReference>
<name>A0ABQ8EXR1_9FUNG</name>
<protein>
    <submittedName>
        <fullName evidence="1">Uncharacterized protein</fullName>
    </submittedName>
</protein>
<gene>
    <name evidence="1" type="ORF">BASA50_010723</name>
</gene>
<reference evidence="1 2" key="1">
    <citation type="submission" date="2021-02" db="EMBL/GenBank/DDBJ databases">
        <title>Variation within the Batrachochytrium salamandrivorans European outbreak.</title>
        <authorList>
            <person name="Kelly M."/>
            <person name="Pasmans F."/>
            <person name="Shea T.P."/>
            <person name="Munoz J.F."/>
            <person name="Carranza S."/>
            <person name="Cuomo C.A."/>
            <person name="Martel A."/>
        </authorList>
    </citation>
    <scope>NUCLEOTIDE SEQUENCE [LARGE SCALE GENOMIC DNA]</scope>
    <source>
        <strain evidence="1 2">AMFP18/2</strain>
    </source>
</reference>
<sequence>MHSQSVGMNLGSLEFAFFLGYYPTRHFQQSMKNHLCAHKYIEGMNLLRAHCAEAKPLRANAARRLTSILTHSDSLGSKISFSSTQPEPADLESVGVSLLGFFGCVACLVGARRVCLKTTVPVPSQLVARATGVSNPRPYRPIIIRGDWNAPHATLRAKSLWGLVGLRCLHVVSLSGSKATFRGRTATARWSSH</sequence>
<dbReference type="EMBL" id="JAFCIX010000503">
    <property type="protein sequence ID" value="KAH6588496.1"/>
    <property type="molecule type" value="Genomic_DNA"/>
</dbReference>
<proteinExistence type="predicted"/>
<evidence type="ECO:0000313" key="1">
    <source>
        <dbReference type="EMBL" id="KAH6588496.1"/>
    </source>
</evidence>
<evidence type="ECO:0000313" key="2">
    <source>
        <dbReference type="Proteomes" id="UP001648503"/>
    </source>
</evidence>
<accession>A0ABQ8EXR1</accession>